<accession>A0A9P5ZAF3</accession>
<reference evidence="1" key="1">
    <citation type="submission" date="2020-11" db="EMBL/GenBank/DDBJ databases">
        <authorList>
            <consortium name="DOE Joint Genome Institute"/>
            <person name="Ahrendt S."/>
            <person name="Riley R."/>
            <person name="Andreopoulos W."/>
            <person name="Labutti K."/>
            <person name="Pangilinan J."/>
            <person name="Ruiz-Duenas F.J."/>
            <person name="Barrasa J.M."/>
            <person name="Sanchez-Garcia M."/>
            <person name="Camarero S."/>
            <person name="Miyauchi S."/>
            <person name="Serrano A."/>
            <person name="Linde D."/>
            <person name="Babiker R."/>
            <person name="Drula E."/>
            <person name="Ayuso-Fernandez I."/>
            <person name="Pacheco R."/>
            <person name="Padilla G."/>
            <person name="Ferreira P."/>
            <person name="Barriuso J."/>
            <person name="Kellner H."/>
            <person name="Castanera R."/>
            <person name="Alfaro M."/>
            <person name="Ramirez L."/>
            <person name="Pisabarro A.G."/>
            <person name="Kuo A."/>
            <person name="Tritt A."/>
            <person name="Lipzen A."/>
            <person name="He G."/>
            <person name="Yan M."/>
            <person name="Ng V."/>
            <person name="Cullen D."/>
            <person name="Martin F."/>
            <person name="Rosso M.-N."/>
            <person name="Henrissat B."/>
            <person name="Hibbett D."/>
            <person name="Martinez A.T."/>
            <person name="Grigoriev I.V."/>
        </authorList>
    </citation>
    <scope>NUCLEOTIDE SEQUENCE</scope>
    <source>
        <strain evidence="1">CIRM-BRFM 674</strain>
    </source>
</reference>
<dbReference type="AlphaFoldDB" id="A0A9P5ZAF3"/>
<name>A0A9P5ZAF3_9AGAR</name>
<protein>
    <submittedName>
        <fullName evidence="1">Uncharacterized protein</fullName>
    </submittedName>
</protein>
<gene>
    <name evidence="1" type="ORF">BDN70DRAFT_380905</name>
</gene>
<dbReference type="EMBL" id="MU155160">
    <property type="protein sequence ID" value="KAF9482894.1"/>
    <property type="molecule type" value="Genomic_DNA"/>
</dbReference>
<evidence type="ECO:0000313" key="1">
    <source>
        <dbReference type="EMBL" id="KAF9482894.1"/>
    </source>
</evidence>
<keyword evidence="2" id="KW-1185">Reference proteome</keyword>
<dbReference type="Proteomes" id="UP000807469">
    <property type="component" value="Unassembled WGS sequence"/>
</dbReference>
<evidence type="ECO:0000313" key="2">
    <source>
        <dbReference type="Proteomes" id="UP000807469"/>
    </source>
</evidence>
<proteinExistence type="predicted"/>
<comment type="caution">
    <text evidence="1">The sequence shown here is derived from an EMBL/GenBank/DDBJ whole genome shotgun (WGS) entry which is preliminary data.</text>
</comment>
<organism evidence="1 2">
    <name type="scientific">Pholiota conissans</name>
    <dbReference type="NCBI Taxonomy" id="109636"/>
    <lineage>
        <taxon>Eukaryota</taxon>
        <taxon>Fungi</taxon>
        <taxon>Dikarya</taxon>
        <taxon>Basidiomycota</taxon>
        <taxon>Agaricomycotina</taxon>
        <taxon>Agaricomycetes</taxon>
        <taxon>Agaricomycetidae</taxon>
        <taxon>Agaricales</taxon>
        <taxon>Agaricineae</taxon>
        <taxon>Strophariaceae</taxon>
        <taxon>Pholiota</taxon>
    </lineage>
</organism>
<sequence length="209" mass="23495">METTGKTYGSGRSTRNMPHLYLNLLRQPLCPLHASLLSTSSVFIHMRHVTMSTPHHDEFSSIRNCSPSFATKAKAAPRLRTPRHRHGVALISFNYSRPLPSRSEVDIYDQISPIVSISAPYDMNRDHISRSCSRTRPLHRLTVYSRPFTSKLDTTTSPLYACPNYDHSPRVASILPSPSPRSFDALDCVFRILLLGSQLPVSLPMPHAM</sequence>